<comment type="subunit">
    <text evidence="6">Homodimer.</text>
</comment>
<evidence type="ECO:0000313" key="8">
    <source>
        <dbReference type="EMBL" id="SEA80063.1"/>
    </source>
</evidence>
<gene>
    <name evidence="6" type="primary">azoR</name>
    <name evidence="8" type="ORF">SAMN05660420_03229</name>
</gene>
<keyword evidence="9" id="KW-1185">Reference proteome</keyword>
<comment type="function">
    <text evidence="6">Also exhibits azoreductase activity. Catalyzes the reductive cleavage of the azo bond in aromatic azo compounds to the corresponding amines.</text>
</comment>
<keyword evidence="2 6" id="KW-0288">FMN</keyword>
<dbReference type="AlphaFoldDB" id="A0A1H4E4Y1"/>
<comment type="function">
    <text evidence="6">Quinone reductase that provides resistance to thiol-specific stress caused by electrophilic quinones.</text>
</comment>
<dbReference type="Gene3D" id="3.40.50.360">
    <property type="match status" value="1"/>
</dbReference>
<feature type="binding site" evidence="6">
    <location>
        <begin position="94"/>
        <end position="97"/>
    </location>
    <ligand>
        <name>FMN</name>
        <dbReference type="ChEBI" id="CHEBI:58210"/>
    </ligand>
</feature>
<dbReference type="OrthoDB" id="9798454at2"/>
<dbReference type="GO" id="GO:0016655">
    <property type="term" value="F:oxidoreductase activity, acting on NAD(P)H, quinone or similar compound as acceptor"/>
    <property type="evidence" value="ECO:0007669"/>
    <property type="project" value="InterPro"/>
</dbReference>
<evidence type="ECO:0000256" key="2">
    <source>
        <dbReference type="ARBA" id="ARBA00022643"/>
    </source>
</evidence>
<dbReference type="EMBL" id="FNQN01000013">
    <property type="protein sequence ID" value="SEA80063.1"/>
    <property type="molecule type" value="Genomic_DNA"/>
</dbReference>
<keyword evidence="1 6" id="KW-0285">Flavoprotein</keyword>
<dbReference type="InterPro" id="IPR023048">
    <property type="entry name" value="NADH:quinone_OxRdtase_FMN_depd"/>
</dbReference>
<feature type="binding site" evidence="6">
    <location>
        <begin position="138"/>
        <end position="141"/>
    </location>
    <ligand>
        <name>FMN</name>
        <dbReference type="ChEBI" id="CHEBI:58210"/>
    </ligand>
</feature>
<dbReference type="Proteomes" id="UP000199409">
    <property type="component" value="Unassembled WGS sequence"/>
</dbReference>
<dbReference type="GO" id="GO:0010181">
    <property type="term" value="F:FMN binding"/>
    <property type="evidence" value="ECO:0007669"/>
    <property type="project" value="UniProtKB-UniRule"/>
</dbReference>
<comment type="similarity">
    <text evidence="6">Belongs to the azoreductase type 1 family.</text>
</comment>
<dbReference type="SUPFAM" id="SSF52218">
    <property type="entry name" value="Flavoproteins"/>
    <property type="match status" value="1"/>
</dbReference>
<organism evidence="8 9">
    <name type="scientific">Desulfuromusa kysingii</name>
    <dbReference type="NCBI Taxonomy" id="37625"/>
    <lineage>
        <taxon>Bacteria</taxon>
        <taxon>Pseudomonadati</taxon>
        <taxon>Thermodesulfobacteriota</taxon>
        <taxon>Desulfuromonadia</taxon>
        <taxon>Desulfuromonadales</taxon>
        <taxon>Geopsychrobacteraceae</taxon>
        <taxon>Desulfuromusa</taxon>
    </lineage>
</organism>
<dbReference type="InterPro" id="IPR029039">
    <property type="entry name" value="Flavoprotein-like_sf"/>
</dbReference>
<proteinExistence type="inferred from homology"/>
<dbReference type="HAMAP" id="MF_01216">
    <property type="entry name" value="Azoreductase_type1"/>
    <property type="match status" value="1"/>
</dbReference>
<accession>A0A1H4E4Y1</accession>
<keyword evidence="4 6" id="KW-0520">NAD</keyword>
<dbReference type="InterPro" id="IPR050104">
    <property type="entry name" value="FMN-dep_NADH:Q_OxRdtase_AzoR1"/>
</dbReference>
<feature type="binding site" evidence="6">
    <location>
        <begin position="16"/>
        <end position="18"/>
    </location>
    <ligand>
        <name>FMN</name>
        <dbReference type="ChEBI" id="CHEBI:58210"/>
    </ligand>
</feature>
<dbReference type="EC" id="1.7.1.17" evidence="6"/>
<feature type="binding site" evidence="6">
    <location>
        <position position="10"/>
    </location>
    <ligand>
        <name>FMN</name>
        <dbReference type="ChEBI" id="CHEBI:58210"/>
    </ligand>
</feature>
<dbReference type="Pfam" id="PF02525">
    <property type="entry name" value="Flavodoxin_2"/>
    <property type="match status" value="1"/>
</dbReference>
<evidence type="ECO:0000259" key="7">
    <source>
        <dbReference type="Pfam" id="PF02525"/>
    </source>
</evidence>
<dbReference type="RefSeq" id="WP_092350739.1">
    <property type="nucleotide sequence ID" value="NZ_FNQN01000013.1"/>
</dbReference>
<reference evidence="8 9" key="1">
    <citation type="submission" date="2016-10" db="EMBL/GenBank/DDBJ databases">
        <authorList>
            <person name="de Groot N.N."/>
        </authorList>
    </citation>
    <scope>NUCLEOTIDE SEQUENCE [LARGE SCALE GENOMIC DNA]</scope>
    <source>
        <strain evidence="8 9">DSM 7343</strain>
    </source>
</reference>
<evidence type="ECO:0000313" key="9">
    <source>
        <dbReference type="Proteomes" id="UP000199409"/>
    </source>
</evidence>
<dbReference type="EC" id="1.6.5.-" evidence="6"/>
<evidence type="ECO:0000256" key="4">
    <source>
        <dbReference type="ARBA" id="ARBA00023027"/>
    </source>
</evidence>
<dbReference type="PANTHER" id="PTHR43741">
    <property type="entry name" value="FMN-DEPENDENT NADH-AZOREDUCTASE 1"/>
    <property type="match status" value="1"/>
</dbReference>
<dbReference type="PANTHER" id="PTHR43741:SF4">
    <property type="entry name" value="FMN-DEPENDENT NADH:QUINONE OXIDOREDUCTASE"/>
    <property type="match status" value="1"/>
</dbReference>
<evidence type="ECO:0000256" key="3">
    <source>
        <dbReference type="ARBA" id="ARBA00023002"/>
    </source>
</evidence>
<dbReference type="GO" id="GO:0009055">
    <property type="term" value="F:electron transfer activity"/>
    <property type="evidence" value="ECO:0007669"/>
    <property type="project" value="UniProtKB-UniRule"/>
</dbReference>
<name>A0A1H4E4Y1_9BACT</name>
<keyword evidence="3 6" id="KW-0560">Oxidoreductase</keyword>
<evidence type="ECO:0000256" key="1">
    <source>
        <dbReference type="ARBA" id="ARBA00022630"/>
    </source>
</evidence>
<comment type="catalytic activity">
    <reaction evidence="6">
        <text>2 a quinone + NADH + H(+) = 2 a 1,4-benzosemiquinone + NAD(+)</text>
        <dbReference type="Rhea" id="RHEA:65952"/>
        <dbReference type="ChEBI" id="CHEBI:15378"/>
        <dbReference type="ChEBI" id="CHEBI:57540"/>
        <dbReference type="ChEBI" id="CHEBI:57945"/>
        <dbReference type="ChEBI" id="CHEBI:132124"/>
        <dbReference type="ChEBI" id="CHEBI:134225"/>
    </reaction>
</comment>
<sequence length="200" mass="21410">MKNILVFNSSVLAENSVSRVLVAKTVAALLVKNPGAQIIEHDLGCDPIPHLDTATVAGIRGVPESEAEDAARARSDELVAELQAADVLVVGSPMYNFSIPTGLRSWFDYVLRPGVTFQYTASGPQGLLADKRVIVIESRGGFYSAGPAQSRDFQEPYLRALFAFMGLQDLTFIRAEKIGSGAEARAAAIENAEKTITSVV</sequence>
<feature type="domain" description="Flavodoxin-like fold" evidence="7">
    <location>
        <begin position="2"/>
        <end position="196"/>
    </location>
</feature>
<comment type="catalytic activity">
    <reaction evidence="5">
        <text>N,N-dimethyl-1,4-phenylenediamine + anthranilate + 2 NAD(+) = 2-(4-dimethylaminophenyl)diazenylbenzoate + 2 NADH + 2 H(+)</text>
        <dbReference type="Rhea" id="RHEA:55872"/>
        <dbReference type="ChEBI" id="CHEBI:15378"/>
        <dbReference type="ChEBI" id="CHEBI:15783"/>
        <dbReference type="ChEBI" id="CHEBI:16567"/>
        <dbReference type="ChEBI" id="CHEBI:57540"/>
        <dbReference type="ChEBI" id="CHEBI:57945"/>
        <dbReference type="ChEBI" id="CHEBI:71579"/>
        <dbReference type="EC" id="1.7.1.17"/>
    </reaction>
    <physiologicalReaction direction="right-to-left" evidence="5">
        <dbReference type="Rhea" id="RHEA:55874"/>
    </physiologicalReaction>
</comment>
<comment type="cofactor">
    <cofactor evidence="6">
        <name>FMN</name>
        <dbReference type="ChEBI" id="CHEBI:58210"/>
    </cofactor>
    <text evidence="6">Binds 1 FMN per subunit.</text>
</comment>
<protein>
    <recommendedName>
        <fullName evidence="6">FMN dependent NADH:quinone oxidoreductase</fullName>
        <ecNumber evidence="6">1.6.5.-</ecNumber>
    </recommendedName>
    <alternativeName>
        <fullName evidence="6">Azo-dye reductase</fullName>
    </alternativeName>
    <alternativeName>
        <fullName evidence="6">FMN-dependent NADH-azo compound oxidoreductase</fullName>
    </alternativeName>
    <alternativeName>
        <fullName evidence="6">FMN-dependent NADH-azoreductase</fullName>
        <ecNumber evidence="6">1.7.1.17</ecNumber>
    </alternativeName>
</protein>
<evidence type="ECO:0000256" key="6">
    <source>
        <dbReference type="HAMAP-Rule" id="MF_01216"/>
    </source>
</evidence>
<dbReference type="GO" id="GO:0016652">
    <property type="term" value="F:oxidoreductase activity, acting on NAD(P)H as acceptor"/>
    <property type="evidence" value="ECO:0007669"/>
    <property type="project" value="UniProtKB-UniRule"/>
</dbReference>
<dbReference type="InterPro" id="IPR003680">
    <property type="entry name" value="Flavodoxin_fold"/>
</dbReference>
<evidence type="ECO:0000256" key="5">
    <source>
        <dbReference type="ARBA" id="ARBA00048542"/>
    </source>
</evidence>